<dbReference type="KEGG" id="abe:ARB_01445"/>
<organism evidence="2 3">
    <name type="scientific">Arthroderma benhamiae (strain ATCC MYA-4681 / CBS 112371)</name>
    <name type="common">Trichophyton mentagrophytes</name>
    <dbReference type="NCBI Taxonomy" id="663331"/>
    <lineage>
        <taxon>Eukaryota</taxon>
        <taxon>Fungi</taxon>
        <taxon>Dikarya</taxon>
        <taxon>Ascomycota</taxon>
        <taxon>Pezizomycotina</taxon>
        <taxon>Eurotiomycetes</taxon>
        <taxon>Eurotiomycetidae</taxon>
        <taxon>Onygenales</taxon>
        <taxon>Arthrodermataceae</taxon>
        <taxon>Trichophyton</taxon>
    </lineage>
</organism>
<dbReference type="RefSeq" id="XP_003012485.1">
    <property type="nucleotide sequence ID" value="XM_003012439.1"/>
</dbReference>
<evidence type="ECO:0000313" key="2">
    <source>
        <dbReference type="EMBL" id="EFE31845.1"/>
    </source>
</evidence>
<dbReference type="HOGENOM" id="CLU_2440400_0_0_1"/>
<dbReference type="EMBL" id="ABSU01000019">
    <property type="protein sequence ID" value="EFE31845.1"/>
    <property type="molecule type" value="Genomic_DNA"/>
</dbReference>
<dbReference type="Proteomes" id="UP000008866">
    <property type="component" value="Unassembled WGS sequence"/>
</dbReference>
<evidence type="ECO:0000313" key="3">
    <source>
        <dbReference type="Proteomes" id="UP000008866"/>
    </source>
</evidence>
<protein>
    <submittedName>
        <fullName evidence="2">Uncharacterized protein</fullName>
    </submittedName>
</protein>
<keyword evidence="3" id="KW-1185">Reference proteome</keyword>
<gene>
    <name evidence="2" type="ORF">ARB_01445</name>
</gene>
<reference evidence="3" key="1">
    <citation type="journal article" date="2011" name="Genome Biol.">
        <title>Comparative and functional genomics provide insights into the pathogenicity of dermatophytic fungi.</title>
        <authorList>
            <person name="Burmester A."/>
            <person name="Shelest E."/>
            <person name="Gloeckner G."/>
            <person name="Heddergott C."/>
            <person name="Schindler S."/>
            <person name="Staib P."/>
            <person name="Heidel A."/>
            <person name="Felder M."/>
            <person name="Petzold A."/>
            <person name="Szafranski K."/>
            <person name="Feuermann M."/>
            <person name="Pedruzzi I."/>
            <person name="Priebe S."/>
            <person name="Groth M."/>
            <person name="Winkler R."/>
            <person name="Li W."/>
            <person name="Kniemeyer O."/>
            <person name="Schroeckh V."/>
            <person name="Hertweck C."/>
            <person name="Hube B."/>
            <person name="White T.C."/>
            <person name="Platzer M."/>
            <person name="Guthke R."/>
            <person name="Heitman J."/>
            <person name="Woestemeyer J."/>
            <person name="Zipfel P.F."/>
            <person name="Monod M."/>
            <person name="Brakhage A.A."/>
        </authorList>
    </citation>
    <scope>NUCLEOTIDE SEQUENCE [LARGE SCALE GENOMIC DNA]</scope>
    <source>
        <strain evidence="3">ATCC MYA-4681 / CBS 112371</strain>
    </source>
</reference>
<proteinExistence type="predicted"/>
<dbReference type="GeneID" id="9520216"/>
<accession>D4AZ25</accession>
<dbReference type="AlphaFoldDB" id="D4AZ25"/>
<feature type="region of interest" description="Disordered" evidence="1">
    <location>
        <begin position="1"/>
        <end position="33"/>
    </location>
</feature>
<evidence type="ECO:0000256" key="1">
    <source>
        <dbReference type="SAM" id="MobiDB-lite"/>
    </source>
</evidence>
<name>D4AZ25_ARTBC</name>
<sequence length="90" mass="9453">MMLDLEGCGKPLHEDHNDDGGDDDGGGDGDGVVSLMADLWDASVKPQPSADGVTKPAVNAAGAGRVTQASVCWMRGRAADVCSREQREYY</sequence>
<comment type="caution">
    <text evidence="2">The sequence shown here is derived from an EMBL/GenBank/DDBJ whole genome shotgun (WGS) entry which is preliminary data.</text>
</comment>